<proteinExistence type="predicted"/>
<keyword evidence="5" id="KW-0496">Mitochondrion</keyword>
<accession>A0A2J6SKF3</accession>
<evidence type="ECO:0008006" key="9">
    <source>
        <dbReference type="Google" id="ProtNLM"/>
    </source>
</evidence>
<dbReference type="GeneID" id="36584207"/>
<evidence type="ECO:0000256" key="4">
    <source>
        <dbReference type="ARBA" id="ARBA00022824"/>
    </source>
</evidence>
<reference evidence="7 8" key="1">
    <citation type="submission" date="2016-04" db="EMBL/GenBank/DDBJ databases">
        <title>A degradative enzymes factory behind the ericoid mycorrhizal symbiosis.</title>
        <authorList>
            <consortium name="DOE Joint Genome Institute"/>
            <person name="Martino E."/>
            <person name="Morin E."/>
            <person name="Grelet G."/>
            <person name="Kuo A."/>
            <person name="Kohler A."/>
            <person name="Daghino S."/>
            <person name="Barry K."/>
            <person name="Choi C."/>
            <person name="Cichocki N."/>
            <person name="Clum A."/>
            <person name="Copeland A."/>
            <person name="Hainaut M."/>
            <person name="Haridas S."/>
            <person name="Labutti K."/>
            <person name="Lindquist E."/>
            <person name="Lipzen A."/>
            <person name="Khouja H.-R."/>
            <person name="Murat C."/>
            <person name="Ohm R."/>
            <person name="Olson A."/>
            <person name="Spatafora J."/>
            <person name="Veneault-Fourrey C."/>
            <person name="Henrissat B."/>
            <person name="Grigoriev I."/>
            <person name="Martin F."/>
            <person name="Perotto S."/>
        </authorList>
    </citation>
    <scope>NUCLEOTIDE SEQUENCE [LARGE SCALE GENOMIC DNA]</scope>
    <source>
        <strain evidence="7 8">E</strain>
    </source>
</reference>
<evidence type="ECO:0000256" key="5">
    <source>
        <dbReference type="ARBA" id="ARBA00023128"/>
    </source>
</evidence>
<dbReference type="GO" id="GO:0016020">
    <property type="term" value="C:membrane"/>
    <property type="evidence" value="ECO:0007669"/>
    <property type="project" value="UniProtKB-SubCell"/>
</dbReference>
<evidence type="ECO:0000256" key="3">
    <source>
        <dbReference type="ARBA" id="ARBA00004370"/>
    </source>
</evidence>
<organism evidence="7 8">
    <name type="scientific">Hyaloscypha bicolor E</name>
    <dbReference type="NCBI Taxonomy" id="1095630"/>
    <lineage>
        <taxon>Eukaryota</taxon>
        <taxon>Fungi</taxon>
        <taxon>Dikarya</taxon>
        <taxon>Ascomycota</taxon>
        <taxon>Pezizomycotina</taxon>
        <taxon>Leotiomycetes</taxon>
        <taxon>Helotiales</taxon>
        <taxon>Hyaloscyphaceae</taxon>
        <taxon>Hyaloscypha</taxon>
        <taxon>Hyaloscypha bicolor</taxon>
    </lineage>
</organism>
<dbReference type="Proteomes" id="UP000235371">
    <property type="component" value="Unassembled WGS sequence"/>
</dbReference>
<dbReference type="GO" id="GO:0005739">
    <property type="term" value="C:mitochondrion"/>
    <property type="evidence" value="ECO:0007669"/>
    <property type="project" value="UniProtKB-SubCell"/>
</dbReference>
<name>A0A2J6SKF3_9HELO</name>
<dbReference type="AlphaFoldDB" id="A0A2J6SKF3"/>
<dbReference type="InterPro" id="IPR029058">
    <property type="entry name" value="AB_hydrolase_fold"/>
</dbReference>
<keyword evidence="6" id="KW-0472">Membrane</keyword>
<dbReference type="Gene3D" id="3.40.50.1820">
    <property type="entry name" value="alpha/beta hydrolase"/>
    <property type="match status" value="1"/>
</dbReference>
<gene>
    <name evidence="7" type="ORF">K444DRAFT_545347</name>
</gene>
<comment type="subcellular location">
    <subcellularLocation>
        <location evidence="2">Endoplasmic reticulum</location>
    </subcellularLocation>
    <subcellularLocation>
        <location evidence="3">Membrane</location>
    </subcellularLocation>
    <subcellularLocation>
        <location evidence="1">Mitochondrion</location>
    </subcellularLocation>
</comment>
<dbReference type="GO" id="GO:0005783">
    <property type="term" value="C:endoplasmic reticulum"/>
    <property type="evidence" value="ECO:0007669"/>
    <property type="project" value="UniProtKB-SubCell"/>
</dbReference>
<dbReference type="EMBL" id="KZ613912">
    <property type="protein sequence ID" value="PMD51210.1"/>
    <property type="molecule type" value="Genomic_DNA"/>
</dbReference>
<dbReference type="InParanoid" id="A0A2J6SKF3"/>
<dbReference type="PANTHER" id="PTHR48182:SF2">
    <property type="entry name" value="PROTEIN SERAC1"/>
    <property type="match status" value="1"/>
</dbReference>
<dbReference type="InterPro" id="IPR052374">
    <property type="entry name" value="SERAC1"/>
</dbReference>
<evidence type="ECO:0000313" key="8">
    <source>
        <dbReference type="Proteomes" id="UP000235371"/>
    </source>
</evidence>
<dbReference type="PANTHER" id="PTHR48182">
    <property type="entry name" value="PROTEIN SERAC1"/>
    <property type="match status" value="1"/>
</dbReference>
<keyword evidence="8" id="KW-1185">Reference proteome</keyword>
<evidence type="ECO:0000256" key="2">
    <source>
        <dbReference type="ARBA" id="ARBA00004240"/>
    </source>
</evidence>
<evidence type="ECO:0000256" key="1">
    <source>
        <dbReference type="ARBA" id="ARBA00004173"/>
    </source>
</evidence>
<evidence type="ECO:0000256" key="6">
    <source>
        <dbReference type="ARBA" id="ARBA00023136"/>
    </source>
</evidence>
<dbReference type="SUPFAM" id="SSF53474">
    <property type="entry name" value="alpha/beta-Hydrolases"/>
    <property type="match status" value="1"/>
</dbReference>
<keyword evidence="4" id="KW-0256">Endoplasmic reticulum</keyword>
<dbReference type="OrthoDB" id="1658288at2759"/>
<evidence type="ECO:0000313" key="7">
    <source>
        <dbReference type="EMBL" id="PMD51210.1"/>
    </source>
</evidence>
<sequence length="314" mass="35901">MSQKKRKQSRSEYSNIPLICEADKTSSIVFVHGLQGHPKNTWTSKSRSSNASTPKSTDNLEERLTFWPYHLLREDCKNVRILTWGYNSNVSEFFSGSANKGNILSYSRDLLGDLAGERRSCPTRPIIFVAHSLGGKYPLSRYMLLRASESEGERDKNIYLSTKAILFLGTPHGGGNFVDWGETARRIVSAIGFDTNHQNTRDLAIDSPMLEDCRERFLNLHNRRNFEICTFQEACGMKGTSLLGLNRKVVDGVSSEFPDTGRRFTINANHMEMCRYSSREDDGYRKVSRELRILCEEIEKSLKEEEALKHQERQ</sequence>
<protein>
    <recommendedName>
        <fullName evidence="9">DUF676 domain-containing protein</fullName>
    </recommendedName>
</protein>
<dbReference type="RefSeq" id="XP_024728114.1">
    <property type="nucleotide sequence ID" value="XM_024876128.1"/>
</dbReference>